<evidence type="ECO:0000313" key="2">
    <source>
        <dbReference type="Proteomes" id="UP000002668"/>
    </source>
</evidence>
<dbReference type="VEuPathDB" id="FungiDB:LEMA_P006450.1"/>
<gene>
    <name evidence="1" type="ORF">LEMA_P006450.1</name>
</gene>
<reference evidence="2" key="1">
    <citation type="journal article" date="2011" name="Nat. Commun.">
        <title>Effector diversification within compartments of the Leptosphaeria maculans genome affected by Repeat-Induced Point mutations.</title>
        <authorList>
            <person name="Rouxel T."/>
            <person name="Grandaubert J."/>
            <person name="Hane J.K."/>
            <person name="Hoede C."/>
            <person name="van de Wouw A.P."/>
            <person name="Couloux A."/>
            <person name="Dominguez V."/>
            <person name="Anthouard V."/>
            <person name="Bally P."/>
            <person name="Bourras S."/>
            <person name="Cozijnsen A.J."/>
            <person name="Ciuffetti L.M."/>
            <person name="Degrave A."/>
            <person name="Dilmaghani A."/>
            <person name="Duret L."/>
            <person name="Fudal I."/>
            <person name="Goodwin S.B."/>
            <person name="Gout L."/>
            <person name="Glaser N."/>
            <person name="Linglin J."/>
            <person name="Kema G.H.J."/>
            <person name="Lapalu N."/>
            <person name="Lawrence C.B."/>
            <person name="May K."/>
            <person name="Meyer M."/>
            <person name="Ollivier B."/>
            <person name="Poulain J."/>
            <person name="Schoch C.L."/>
            <person name="Simon A."/>
            <person name="Spatafora J.W."/>
            <person name="Stachowiak A."/>
            <person name="Turgeon B.G."/>
            <person name="Tyler B.M."/>
            <person name="Vincent D."/>
            <person name="Weissenbach J."/>
            <person name="Amselem J."/>
            <person name="Quesneville H."/>
            <person name="Oliver R.P."/>
            <person name="Wincker P."/>
            <person name="Balesdent M.-H."/>
            <person name="Howlett B.J."/>
        </authorList>
    </citation>
    <scope>NUCLEOTIDE SEQUENCE [LARGE SCALE GENOMIC DNA]</scope>
    <source>
        <strain evidence="2">JN3 / isolate v23.1.3 / race Av1-4-5-6-7-8</strain>
    </source>
</reference>
<dbReference type="RefSeq" id="XP_003845337.1">
    <property type="nucleotide sequence ID" value="XM_003845289.1"/>
</dbReference>
<organism evidence="1 2">
    <name type="scientific">Leptosphaeria maculans (strain JN3 / isolate v23.1.3 / race Av1-4-5-6-7-8)</name>
    <name type="common">Blackleg fungus</name>
    <name type="synonym">Phoma lingam</name>
    <dbReference type="NCBI Taxonomy" id="985895"/>
    <lineage>
        <taxon>Eukaryota</taxon>
        <taxon>Fungi</taxon>
        <taxon>Dikarya</taxon>
        <taxon>Ascomycota</taxon>
        <taxon>Pezizomycotina</taxon>
        <taxon>Dothideomycetes</taxon>
        <taxon>Pleosporomycetidae</taxon>
        <taxon>Pleosporales</taxon>
        <taxon>Pleosporineae</taxon>
        <taxon>Leptosphaeriaceae</taxon>
        <taxon>Plenodomus</taxon>
        <taxon>Plenodomus lingam/Leptosphaeria maculans species complex</taxon>
    </lineage>
</organism>
<evidence type="ECO:0000313" key="1">
    <source>
        <dbReference type="EMBL" id="CBY01858.1"/>
    </source>
</evidence>
<dbReference type="Proteomes" id="UP000002668">
    <property type="component" value="Genome"/>
</dbReference>
<dbReference type="GeneID" id="13286028"/>
<dbReference type="AlphaFoldDB" id="E5AF69"/>
<dbReference type="HOGENOM" id="CLU_1907088_0_0_1"/>
<sequence length="133" mass="14007">MSANFTFTIPDLSPVCSNGLAYIPYTVPGILALGPTRAERDILYSCCHVLSTKIFSINDTACLQTAVCTVQECSLADPSFVCVATMRKSWGVQGLFGCGAGMDRENAAVRGSVGLRWKPVLAALISMVAGLGV</sequence>
<dbReference type="OrthoDB" id="3763894at2759"/>
<proteinExistence type="predicted"/>
<dbReference type="InParanoid" id="E5AF69"/>
<dbReference type="OMA" id="PRYCCHT"/>
<protein>
    <submittedName>
        <fullName evidence="1">Uncharacterized protein</fullName>
    </submittedName>
</protein>
<accession>E5AF69</accession>
<name>E5AF69_LEPMJ</name>
<dbReference type="EMBL" id="FP929139">
    <property type="protein sequence ID" value="CBY01858.1"/>
    <property type="molecule type" value="Genomic_DNA"/>
</dbReference>
<keyword evidence="2" id="KW-1185">Reference proteome</keyword>
<dbReference type="eggNOG" id="ENOG502RISA">
    <property type="taxonomic scope" value="Eukaryota"/>
</dbReference>